<dbReference type="Proteomes" id="UP000193834">
    <property type="component" value="Unassembled WGS sequence"/>
</dbReference>
<dbReference type="OrthoDB" id="2085394at2"/>
<accession>A0A1X7LZZ9</accession>
<evidence type="ECO:0000313" key="2">
    <source>
        <dbReference type="Proteomes" id="UP000193834"/>
    </source>
</evidence>
<reference evidence="1 2" key="1">
    <citation type="submission" date="2017-04" db="EMBL/GenBank/DDBJ databases">
        <authorList>
            <person name="Afonso C.L."/>
            <person name="Miller P.J."/>
            <person name="Scott M.A."/>
            <person name="Spackman E."/>
            <person name="Goraichik I."/>
            <person name="Dimitrov K.M."/>
            <person name="Suarez D.L."/>
            <person name="Swayne D.E."/>
        </authorList>
    </citation>
    <scope>NUCLEOTIDE SEQUENCE [LARGE SCALE GENOMIC DNA]</scope>
    <source>
        <strain evidence="1 2">11</strain>
    </source>
</reference>
<sequence length="76" mass="8290">MDYIMVSLQTGNGAPCDLRVPAFVPVEELIPMLIDALDLNIPSQAQVQAEPLGRILSKQRTLEQEGVHHGALLTLI</sequence>
<organism evidence="1 2">
    <name type="scientific">Paenibacillus aquistagni</name>
    <dbReference type="NCBI Taxonomy" id="1852522"/>
    <lineage>
        <taxon>Bacteria</taxon>
        <taxon>Bacillati</taxon>
        <taxon>Bacillota</taxon>
        <taxon>Bacilli</taxon>
        <taxon>Bacillales</taxon>
        <taxon>Paenibacillaceae</taxon>
        <taxon>Paenibacillus</taxon>
    </lineage>
</organism>
<dbReference type="RefSeq" id="WP_085499103.1">
    <property type="nucleotide sequence ID" value="NZ_FXAZ01000013.1"/>
</dbReference>
<dbReference type="Gene3D" id="3.10.20.90">
    <property type="entry name" value="Phosphatidylinositol 3-kinase Catalytic Subunit, Chain A, domain 1"/>
    <property type="match status" value="1"/>
</dbReference>
<dbReference type="Pfam" id="PF08817">
    <property type="entry name" value="YukD"/>
    <property type="match status" value="1"/>
</dbReference>
<gene>
    <name evidence="1" type="ORF">SAMN06295960_4952</name>
</gene>
<protein>
    <submittedName>
        <fullName evidence="1">Uncharacterized ubiquitin-like protein YukD</fullName>
    </submittedName>
</protein>
<proteinExistence type="predicted"/>
<dbReference type="AlphaFoldDB" id="A0A1X7LZZ9"/>
<keyword evidence="2" id="KW-1185">Reference proteome</keyword>
<dbReference type="STRING" id="1852522.SAMN06295960_4952"/>
<evidence type="ECO:0000313" key="1">
    <source>
        <dbReference type="EMBL" id="SMG59478.1"/>
    </source>
</evidence>
<dbReference type="InterPro" id="IPR024962">
    <property type="entry name" value="YukD-like"/>
</dbReference>
<dbReference type="EMBL" id="FXAZ01000013">
    <property type="protein sequence ID" value="SMG59478.1"/>
    <property type="molecule type" value="Genomic_DNA"/>
</dbReference>
<name>A0A1X7LZZ9_9BACL</name>